<dbReference type="EMBL" id="JACVEL010000004">
    <property type="protein sequence ID" value="MBC9812510.1"/>
    <property type="molecule type" value="Genomic_DNA"/>
</dbReference>
<comment type="caution">
    <text evidence="7">The sequence shown here is derived from an EMBL/GenBank/DDBJ whole genome shotgun (WGS) entry which is preliminary data.</text>
</comment>
<dbReference type="PANTHER" id="PTHR44688">
    <property type="entry name" value="DNA-BINDING TRANSCRIPTIONAL ACTIVATOR DEVR_DOSR"/>
    <property type="match status" value="1"/>
</dbReference>
<dbReference type="InterPro" id="IPR000792">
    <property type="entry name" value="Tscrpt_reg_LuxR_C"/>
</dbReference>
<reference evidence="7" key="1">
    <citation type="submission" date="2020-09" db="EMBL/GenBank/DDBJ databases">
        <title>Taishania pollutisoli gen. nov., sp. nov., Isolated from Tetrabromobisphenol A-Contaminated Soil.</title>
        <authorList>
            <person name="Chen Q."/>
        </authorList>
    </citation>
    <scope>NUCLEOTIDE SEQUENCE</scope>
    <source>
        <strain evidence="7">CZZ-1</strain>
    </source>
</reference>
<dbReference type="Proteomes" id="UP000652681">
    <property type="component" value="Unassembled WGS sequence"/>
</dbReference>
<dbReference type="InterPro" id="IPR001610">
    <property type="entry name" value="PAC"/>
</dbReference>
<dbReference type="Pfam" id="PF08447">
    <property type="entry name" value="PAS_3"/>
    <property type="match status" value="1"/>
</dbReference>
<dbReference type="PROSITE" id="PS50112">
    <property type="entry name" value="PAS"/>
    <property type="match status" value="1"/>
</dbReference>
<dbReference type="PROSITE" id="PS50113">
    <property type="entry name" value="PAC"/>
    <property type="match status" value="1"/>
</dbReference>
<feature type="domain" description="PAS" evidence="5">
    <location>
        <begin position="59"/>
        <end position="104"/>
    </location>
</feature>
<dbReference type="PROSITE" id="PS00622">
    <property type="entry name" value="HTH_LUXR_1"/>
    <property type="match status" value="1"/>
</dbReference>
<dbReference type="CDD" id="cd06170">
    <property type="entry name" value="LuxR_C_like"/>
    <property type="match status" value="1"/>
</dbReference>
<dbReference type="AlphaFoldDB" id="A0A8J6PKA5"/>
<proteinExistence type="predicted"/>
<dbReference type="Pfam" id="PF00196">
    <property type="entry name" value="GerE"/>
    <property type="match status" value="1"/>
</dbReference>
<evidence type="ECO:0000259" key="5">
    <source>
        <dbReference type="PROSITE" id="PS50112"/>
    </source>
</evidence>
<dbReference type="InterPro" id="IPR016032">
    <property type="entry name" value="Sig_transdc_resp-reg_C-effctor"/>
</dbReference>
<dbReference type="InterPro" id="IPR036388">
    <property type="entry name" value="WH-like_DNA-bd_sf"/>
</dbReference>
<evidence type="ECO:0000313" key="8">
    <source>
        <dbReference type="Proteomes" id="UP000652681"/>
    </source>
</evidence>
<keyword evidence="8" id="KW-1185">Reference proteome</keyword>
<evidence type="ECO:0000256" key="3">
    <source>
        <dbReference type="ARBA" id="ARBA00023163"/>
    </source>
</evidence>
<evidence type="ECO:0000259" key="4">
    <source>
        <dbReference type="PROSITE" id="PS50043"/>
    </source>
</evidence>
<feature type="domain" description="PAC" evidence="6">
    <location>
        <begin position="128"/>
        <end position="181"/>
    </location>
</feature>
<dbReference type="SMART" id="SM00086">
    <property type="entry name" value="PAC"/>
    <property type="match status" value="1"/>
</dbReference>
<gene>
    <name evidence="7" type="ORF">H9Y05_08520</name>
</gene>
<feature type="domain" description="HTH luxR-type" evidence="4">
    <location>
        <begin position="205"/>
        <end position="267"/>
    </location>
</feature>
<dbReference type="Gene3D" id="1.10.10.10">
    <property type="entry name" value="Winged helix-like DNA-binding domain superfamily/Winged helix DNA-binding domain"/>
    <property type="match status" value="1"/>
</dbReference>
<keyword evidence="3" id="KW-0804">Transcription</keyword>
<dbReference type="GO" id="GO:0006355">
    <property type="term" value="P:regulation of DNA-templated transcription"/>
    <property type="evidence" value="ECO:0007669"/>
    <property type="project" value="InterPro"/>
</dbReference>
<accession>A0A8J6PKA5</accession>
<dbReference type="RefSeq" id="WP_163489893.1">
    <property type="nucleotide sequence ID" value="NZ_JACVEL010000004.1"/>
</dbReference>
<organism evidence="7 8">
    <name type="scientific">Taishania pollutisoli</name>
    <dbReference type="NCBI Taxonomy" id="2766479"/>
    <lineage>
        <taxon>Bacteria</taxon>
        <taxon>Pseudomonadati</taxon>
        <taxon>Bacteroidota</taxon>
        <taxon>Flavobacteriia</taxon>
        <taxon>Flavobacteriales</taxon>
        <taxon>Crocinitomicaceae</taxon>
        <taxon>Taishania</taxon>
    </lineage>
</organism>
<sequence>MYVQVLVKREARMELIRYDEMKKTWYQIARNSDGNIPPSFELEVYKKLLNLFHVGSFYYYIVNIASVEMEFVSDTVEGVLGFRPDEFSVERIFENIHPEDKQRFVDHERQVTTFFNQLPPEKVLKYKVSYDYRLKCADGSYKWILMQTVTVQTNEQGAVIRVLGVQTDITHMKTDNRPSGLSFLGLEGEPSFYNVPIESTVFIPTKKIFTKREAEVLKLIVNGLTSFEIADLLCISMYTVNSHRKNILRKSGCGTPNELVSKAIREGWV</sequence>
<dbReference type="GO" id="GO:0003677">
    <property type="term" value="F:DNA binding"/>
    <property type="evidence" value="ECO:0007669"/>
    <property type="project" value="UniProtKB-KW"/>
</dbReference>
<protein>
    <submittedName>
        <fullName evidence="7">PAS domain-containing protein</fullName>
    </submittedName>
</protein>
<dbReference type="InterPro" id="IPR013655">
    <property type="entry name" value="PAS_fold_3"/>
</dbReference>
<dbReference type="PANTHER" id="PTHR44688:SF16">
    <property type="entry name" value="DNA-BINDING TRANSCRIPTIONAL ACTIVATOR DEVR_DOSR"/>
    <property type="match status" value="1"/>
</dbReference>
<dbReference type="Gene3D" id="3.30.450.20">
    <property type="entry name" value="PAS domain"/>
    <property type="match status" value="1"/>
</dbReference>
<evidence type="ECO:0000259" key="6">
    <source>
        <dbReference type="PROSITE" id="PS50113"/>
    </source>
</evidence>
<dbReference type="SUPFAM" id="SSF46894">
    <property type="entry name" value="C-terminal effector domain of the bipartite response regulators"/>
    <property type="match status" value="1"/>
</dbReference>
<keyword evidence="2" id="KW-0238">DNA-binding</keyword>
<evidence type="ECO:0000256" key="1">
    <source>
        <dbReference type="ARBA" id="ARBA00023015"/>
    </source>
</evidence>
<keyword evidence="1" id="KW-0805">Transcription regulation</keyword>
<dbReference type="PRINTS" id="PR00038">
    <property type="entry name" value="HTHLUXR"/>
</dbReference>
<evidence type="ECO:0000313" key="7">
    <source>
        <dbReference type="EMBL" id="MBC9812510.1"/>
    </source>
</evidence>
<evidence type="ECO:0000256" key="2">
    <source>
        <dbReference type="ARBA" id="ARBA00023125"/>
    </source>
</evidence>
<dbReference type="SUPFAM" id="SSF55785">
    <property type="entry name" value="PYP-like sensor domain (PAS domain)"/>
    <property type="match status" value="1"/>
</dbReference>
<dbReference type="CDD" id="cd00130">
    <property type="entry name" value="PAS"/>
    <property type="match status" value="1"/>
</dbReference>
<name>A0A8J6PKA5_9FLAO</name>
<dbReference type="InterPro" id="IPR000700">
    <property type="entry name" value="PAS-assoc_C"/>
</dbReference>
<dbReference type="PROSITE" id="PS50043">
    <property type="entry name" value="HTH_LUXR_2"/>
    <property type="match status" value="1"/>
</dbReference>
<dbReference type="InterPro" id="IPR000014">
    <property type="entry name" value="PAS"/>
</dbReference>
<dbReference type="SMART" id="SM00421">
    <property type="entry name" value="HTH_LUXR"/>
    <property type="match status" value="1"/>
</dbReference>
<dbReference type="InterPro" id="IPR035965">
    <property type="entry name" value="PAS-like_dom_sf"/>
</dbReference>